<proteinExistence type="predicted"/>
<gene>
    <name evidence="1" type="ORF">A3844_06060</name>
</gene>
<dbReference type="Proteomes" id="UP000186058">
    <property type="component" value="Unassembled WGS sequence"/>
</dbReference>
<keyword evidence="2" id="KW-1185">Reference proteome</keyword>
<comment type="caution">
    <text evidence="1">The sequence shown here is derived from an EMBL/GenBank/DDBJ whole genome shotgun (WGS) entry which is preliminary data.</text>
</comment>
<organism evidence="1 2">
    <name type="scientific">Paenibacillus helianthi</name>
    <dbReference type="NCBI Taxonomy" id="1349432"/>
    <lineage>
        <taxon>Bacteria</taxon>
        <taxon>Bacillati</taxon>
        <taxon>Bacillota</taxon>
        <taxon>Bacilli</taxon>
        <taxon>Bacillales</taxon>
        <taxon>Paenibacillaceae</taxon>
        <taxon>Paenibacillus</taxon>
    </lineage>
</organism>
<evidence type="ECO:0000313" key="2">
    <source>
        <dbReference type="Proteomes" id="UP000186058"/>
    </source>
</evidence>
<reference evidence="1 2" key="1">
    <citation type="submission" date="2016-03" db="EMBL/GenBank/DDBJ databases">
        <authorList>
            <person name="Sant'Anna F.H."/>
            <person name="Ambrosini A."/>
            <person name="Souza R."/>
            <person name="Bach E."/>
            <person name="Fernandes G."/>
            <person name="Balsanelli E."/>
            <person name="Baura V.A."/>
            <person name="Souza E.M."/>
            <person name="Passaglia L."/>
        </authorList>
    </citation>
    <scope>NUCLEOTIDE SEQUENCE [LARGE SCALE GENOMIC DNA]</scope>
    <source>
        <strain evidence="1 2">P26E</strain>
    </source>
</reference>
<dbReference type="EMBL" id="LVWI01000014">
    <property type="protein sequence ID" value="OKP89543.1"/>
    <property type="molecule type" value="Genomic_DNA"/>
</dbReference>
<dbReference type="RefSeq" id="WP_074083695.1">
    <property type="nucleotide sequence ID" value="NZ_LVWI01000014.1"/>
</dbReference>
<name>A0ABX3ERP7_9BACL</name>
<accession>A0ABX3ERP7</accession>
<evidence type="ECO:0000313" key="1">
    <source>
        <dbReference type="EMBL" id="OKP89543.1"/>
    </source>
</evidence>
<protein>
    <submittedName>
        <fullName evidence="1">Uncharacterized protein</fullName>
    </submittedName>
</protein>
<sequence length="139" mass="15153">MAGVANDYLIYPIMDLIKAETKKAATNTTAADPFAGTPSVLLLREHPLDAEKVTGAHMLYESGYVTDIYMTFGCGDDMAGVPVNVDSEHADWEYYTVWRLGAVNVVRKNPAGATLENLIIGLNYDEESGHLKGTTLTRI</sequence>